<protein>
    <recommendedName>
        <fullName evidence="1">ATPase AAA-type core domain-containing protein</fullName>
    </recommendedName>
</protein>
<dbReference type="InterPro" id="IPR052922">
    <property type="entry name" value="Cytidylate_Kinase-2"/>
</dbReference>
<proteinExistence type="predicted"/>
<name>A0A7K0E1I1_9NOCA</name>
<sequence length="184" mass="21158">MDNVVVTGMQRISVVGTSGSGKSTLARRIADRLAVPYIELDAIHHRPGWKAMSEKEFRAAVADRITGDTWVVDGNYFGKLGDLVWSRADTVVWFDLPRALVMRQITARTLRRALTRRELWNGNREDLRNMVSLDPQRSVIVWAWQTHTANRERYLTARHAPEYAHLRFVRLGSRRETDAFLGEL</sequence>
<dbReference type="Gene3D" id="3.40.50.300">
    <property type="entry name" value="P-loop containing nucleotide triphosphate hydrolases"/>
    <property type="match status" value="1"/>
</dbReference>
<organism evidence="2 3">
    <name type="scientific">Nocardia aurantia</name>
    <dbReference type="NCBI Taxonomy" id="2585199"/>
    <lineage>
        <taxon>Bacteria</taxon>
        <taxon>Bacillati</taxon>
        <taxon>Actinomycetota</taxon>
        <taxon>Actinomycetes</taxon>
        <taxon>Mycobacteriales</taxon>
        <taxon>Nocardiaceae</taxon>
        <taxon>Nocardia</taxon>
    </lineage>
</organism>
<dbReference type="InterPro" id="IPR003959">
    <property type="entry name" value="ATPase_AAA_core"/>
</dbReference>
<dbReference type="Pfam" id="PF00004">
    <property type="entry name" value="AAA"/>
    <property type="match status" value="1"/>
</dbReference>
<dbReference type="EMBL" id="WEGI01000021">
    <property type="protein sequence ID" value="MQY31637.1"/>
    <property type="molecule type" value="Genomic_DNA"/>
</dbReference>
<comment type="caution">
    <text evidence="2">The sequence shown here is derived from an EMBL/GenBank/DDBJ whole genome shotgun (WGS) entry which is preliminary data.</text>
</comment>
<dbReference type="SUPFAM" id="SSF52540">
    <property type="entry name" value="P-loop containing nucleoside triphosphate hydrolases"/>
    <property type="match status" value="1"/>
</dbReference>
<reference evidence="2 3" key="1">
    <citation type="submission" date="2019-10" db="EMBL/GenBank/DDBJ databases">
        <title>Nocardia macrotermitis sp. nov. and Nocardia aurantia sp. nov., isolated from the gut of fungus growing-termite Macrotermes natalensis.</title>
        <authorList>
            <person name="Benndorf R."/>
            <person name="Schwitalla J."/>
            <person name="Martin K."/>
            <person name="De Beer W."/>
            <person name="Kaster A.-K."/>
            <person name="Vollmers J."/>
            <person name="Poulsen M."/>
            <person name="Beemelmanns C."/>
        </authorList>
    </citation>
    <scope>NUCLEOTIDE SEQUENCE [LARGE SCALE GENOMIC DNA]</scope>
    <source>
        <strain evidence="2 3">RB56</strain>
    </source>
</reference>
<feature type="domain" description="ATPase AAA-type core" evidence="1">
    <location>
        <begin position="14"/>
        <end position="61"/>
    </location>
</feature>
<dbReference type="GO" id="GO:0016887">
    <property type="term" value="F:ATP hydrolysis activity"/>
    <property type="evidence" value="ECO:0007669"/>
    <property type="project" value="InterPro"/>
</dbReference>
<dbReference type="Proteomes" id="UP000431401">
    <property type="component" value="Unassembled WGS sequence"/>
</dbReference>
<dbReference type="AlphaFoldDB" id="A0A7K0E1I1"/>
<dbReference type="PANTHER" id="PTHR37816">
    <property type="entry name" value="YALI0E33011P"/>
    <property type="match status" value="1"/>
</dbReference>
<dbReference type="InterPro" id="IPR027417">
    <property type="entry name" value="P-loop_NTPase"/>
</dbReference>
<accession>A0A7K0E1I1</accession>
<keyword evidence="3" id="KW-1185">Reference proteome</keyword>
<dbReference type="PANTHER" id="PTHR37816:SF1">
    <property type="entry name" value="TOXIN"/>
    <property type="match status" value="1"/>
</dbReference>
<gene>
    <name evidence="2" type="ORF">NRB56_72460</name>
</gene>
<evidence type="ECO:0000313" key="3">
    <source>
        <dbReference type="Proteomes" id="UP000431401"/>
    </source>
</evidence>
<dbReference type="GO" id="GO:0005524">
    <property type="term" value="F:ATP binding"/>
    <property type="evidence" value="ECO:0007669"/>
    <property type="project" value="InterPro"/>
</dbReference>
<evidence type="ECO:0000259" key="1">
    <source>
        <dbReference type="Pfam" id="PF00004"/>
    </source>
</evidence>
<evidence type="ECO:0000313" key="2">
    <source>
        <dbReference type="EMBL" id="MQY31637.1"/>
    </source>
</evidence>